<protein>
    <recommendedName>
        <fullName evidence="3">ABC transporter substrate-binding protein</fullName>
    </recommendedName>
</protein>
<evidence type="ECO:0000313" key="2">
    <source>
        <dbReference type="Proteomes" id="UP001052739"/>
    </source>
</evidence>
<reference evidence="1" key="1">
    <citation type="submission" date="2024-05" db="EMBL/GenBank/DDBJ databases">
        <title>Whole genome shotgun sequence of Streptomyces hydrogenans NBRC 13475.</title>
        <authorList>
            <person name="Komaki H."/>
            <person name="Tamura T."/>
        </authorList>
    </citation>
    <scope>NUCLEOTIDE SEQUENCE</scope>
    <source>
        <strain evidence="1">NBRC 13475</strain>
    </source>
</reference>
<evidence type="ECO:0000313" key="1">
    <source>
        <dbReference type="EMBL" id="GHI23630.1"/>
    </source>
</evidence>
<organism evidence="1 2">
    <name type="scientific">Streptomyces hydrogenans</name>
    <dbReference type="NCBI Taxonomy" id="1873719"/>
    <lineage>
        <taxon>Bacteria</taxon>
        <taxon>Bacillati</taxon>
        <taxon>Actinomycetota</taxon>
        <taxon>Actinomycetes</taxon>
        <taxon>Kitasatosporales</taxon>
        <taxon>Streptomycetaceae</taxon>
        <taxon>Streptomyces</taxon>
    </lineage>
</organism>
<comment type="caution">
    <text evidence="1">The sequence shown here is derived from an EMBL/GenBank/DDBJ whole genome shotgun (WGS) entry which is preliminary data.</text>
</comment>
<evidence type="ECO:0008006" key="3">
    <source>
        <dbReference type="Google" id="ProtNLM"/>
    </source>
</evidence>
<name>A0ABQ3PF40_9ACTN</name>
<gene>
    <name evidence="1" type="ORF">Shyd_50010</name>
</gene>
<keyword evidence="2" id="KW-1185">Reference proteome</keyword>
<dbReference type="RefSeq" id="WP_226652113.1">
    <property type="nucleotide sequence ID" value="NZ_BNDW01000040.1"/>
</dbReference>
<sequence length="288" mass="28938">MSGTGAYGWGFTDDRGVEAGAPARPARVVAYVRAGAALLDLGVTPVAVYGSGHDGVEPDPAKDGGLAAAGVPYLGPGRALDEERLRELRPELVVDVTYDGKSPYAVDEELVTGLGVPLVTLSVGNDLSLPVIIGRFGELGAALGAPDGGPGAGAPAGVPAEAEEAVRAAAAGAGAGCGVLALSGGGAEQVYLARPGAWPELARLAELGVRLLDPGPGPGANWLTTGWEGALDLAPALVLYDSRAHASRPEGPERLPAGARLVPWNPEIPPSPAAYARFFHALAEALGD</sequence>
<accession>A0ABQ3PF40</accession>
<dbReference type="Gene3D" id="3.40.50.1980">
    <property type="entry name" value="Nitrogenase molybdenum iron protein domain"/>
    <property type="match status" value="2"/>
</dbReference>
<dbReference type="SUPFAM" id="SSF53807">
    <property type="entry name" value="Helical backbone' metal receptor"/>
    <property type="match status" value="1"/>
</dbReference>
<dbReference type="Proteomes" id="UP001052739">
    <property type="component" value="Unassembled WGS sequence"/>
</dbReference>
<proteinExistence type="predicted"/>
<dbReference type="EMBL" id="BNDW01000040">
    <property type="protein sequence ID" value="GHI23630.1"/>
    <property type="molecule type" value="Genomic_DNA"/>
</dbReference>